<dbReference type="Gene3D" id="3.30.420.10">
    <property type="entry name" value="Ribonuclease H-like superfamily/Ribonuclease H"/>
    <property type="match status" value="1"/>
</dbReference>
<keyword evidence="8 13" id="KW-0239">DNA-directed DNA polymerase</keyword>
<dbReference type="Pfam" id="PF00476">
    <property type="entry name" value="DNA_pol_A"/>
    <property type="match status" value="1"/>
</dbReference>
<dbReference type="InterPro" id="IPR002298">
    <property type="entry name" value="DNA_polymerase_A"/>
</dbReference>
<evidence type="ECO:0000259" key="15">
    <source>
        <dbReference type="SMART" id="SM00475"/>
    </source>
</evidence>
<evidence type="ECO:0000256" key="4">
    <source>
        <dbReference type="ARBA" id="ARBA00022679"/>
    </source>
</evidence>
<organism evidence="17">
    <name type="scientific">uncultured Muribaculaceae bacterium</name>
    <dbReference type="NCBI Taxonomy" id="2301481"/>
    <lineage>
        <taxon>Bacteria</taxon>
        <taxon>Pseudomonadati</taxon>
        <taxon>Bacteroidota</taxon>
        <taxon>Bacteroidia</taxon>
        <taxon>Bacteroidales</taxon>
        <taxon>Muribaculaceae</taxon>
        <taxon>environmental samples</taxon>
    </lineage>
</organism>
<evidence type="ECO:0000256" key="14">
    <source>
        <dbReference type="SAM" id="Coils"/>
    </source>
</evidence>
<dbReference type="InterPro" id="IPR020046">
    <property type="entry name" value="5-3_exonucl_a-hlix_arch_N"/>
</dbReference>
<dbReference type="InterPro" id="IPR036279">
    <property type="entry name" value="5-3_exonuclease_C_sf"/>
</dbReference>
<accession>A0A6G8F439</accession>
<dbReference type="GO" id="GO:0006302">
    <property type="term" value="P:double-strand break repair"/>
    <property type="evidence" value="ECO:0007669"/>
    <property type="project" value="TreeGrafter"/>
</dbReference>
<dbReference type="InterPro" id="IPR018320">
    <property type="entry name" value="DNA_polymerase_1"/>
</dbReference>
<evidence type="ECO:0000256" key="8">
    <source>
        <dbReference type="ARBA" id="ARBA00022932"/>
    </source>
</evidence>
<dbReference type="SUPFAM" id="SSF88723">
    <property type="entry name" value="PIN domain-like"/>
    <property type="match status" value="1"/>
</dbReference>
<evidence type="ECO:0000256" key="7">
    <source>
        <dbReference type="ARBA" id="ARBA00022763"/>
    </source>
</evidence>
<dbReference type="AlphaFoldDB" id="A0A6G8F439"/>
<dbReference type="FunFam" id="1.20.1060.10:FF:000001">
    <property type="entry name" value="DNA polymerase I"/>
    <property type="match status" value="1"/>
</dbReference>
<dbReference type="InterPro" id="IPR012337">
    <property type="entry name" value="RNaseH-like_sf"/>
</dbReference>
<dbReference type="SMART" id="SM00279">
    <property type="entry name" value="HhH2"/>
    <property type="match status" value="1"/>
</dbReference>
<feature type="domain" description="DNA-directed DNA polymerase family A palm" evidence="16">
    <location>
        <begin position="683"/>
        <end position="889"/>
    </location>
</feature>
<reference evidence="17" key="1">
    <citation type="journal article" date="2020" name="J. ISSAAS">
        <title>Lactobacilli and other gastrointestinal microbiota of Peromyscus leucopus, reservoir host for agents of Lyme disease and other zoonoses in North America.</title>
        <authorList>
            <person name="Milovic A."/>
            <person name="Bassam K."/>
            <person name="Shao H."/>
            <person name="Chatzistamou I."/>
            <person name="Tufts D.M."/>
            <person name="Diuk-Wasser M."/>
            <person name="Barbour A.G."/>
        </authorList>
    </citation>
    <scope>NUCLEOTIDE SEQUENCE</scope>
    <source>
        <strain evidence="17">LL71</strain>
    </source>
</reference>
<evidence type="ECO:0000256" key="5">
    <source>
        <dbReference type="ARBA" id="ARBA00022695"/>
    </source>
</evidence>
<comment type="function">
    <text evidence="13">In addition to polymerase activity, this DNA polymerase exhibits 5'-3' exonuclease activity.</text>
</comment>
<dbReference type="NCBIfam" id="TIGR00593">
    <property type="entry name" value="pola"/>
    <property type="match status" value="1"/>
</dbReference>
<name>A0A6G8F439_9BACT</name>
<evidence type="ECO:0000256" key="6">
    <source>
        <dbReference type="ARBA" id="ARBA00022705"/>
    </source>
</evidence>
<dbReference type="EMBL" id="MT002444">
    <property type="protein sequence ID" value="QIM10892.1"/>
    <property type="molecule type" value="Genomic_DNA"/>
</dbReference>
<evidence type="ECO:0000259" key="16">
    <source>
        <dbReference type="SMART" id="SM00482"/>
    </source>
</evidence>
<keyword evidence="9 13" id="KW-0238">DNA-binding</keyword>
<dbReference type="GO" id="GO:0008409">
    <property type="term" value="F:5'-3' exonuclease activity"/>
    <property type="evidence" value="ECO:0007669"/>
    <property type="project" value="UniProtKB-UniRule"/>
</dbReference>
<dbReference type="PROSITE" id="PS00447">
    <property type="entry name" value="DNA_POLYMERASE_A"/>
    <property type="match status" value="1"/>
</dbReference>
<dbReference type="EC" id="2.7.7.7" evidence="2 12"/>
<sequence>MNEKRLFLLDAYALIFRAYYALIKMPRLTQDGFNTSAIFGFVNTLEEVLRKEKPSHIAICFDPAGPTFRSEADASYKAQRESTPEDIKLSVPIIKEIIRAYNIPILEVEGFEADDVIGTMAKRAEKEGFTTYMMTPDKDFGQLVSPTVLQYKPSYRGQDFEIRGEEEVCARYGIERTSQVIDLLALMGDKIDNIPGCPGVGEKTAIKLITEFGSVEQLLENIGSLKGALKKKVEENAEQIRASYFLATIRTDVPVEADPESLVRKPEDTERLFAIFKELEFKTLRDRVSRRLDSARQDVKEVKADSFPSSLFDFDTPGNVPESSPLEIQTAETSGLSWRVVRGKEEAGKLAESLFPVKRCGICFVAEGENDMDCLIKGVAVACSESEAVYVPADDAECMAVVLDTLSRNDILKISAQVKRDYVLASRLRTDEAPAIVNYNDISVAHYLLQPEMRHDVETLSALYLNYSCRPAPVLTAKRGSKTPPAGEEEIAAWATERAVVTMRLEAPLSKEIENEGMLSLLNEVELPLSTVLAEMEIAGVRIDVKALDEAARDLEKRLAEIEKDVYELAGEEFNVGSPAKVGEILFDKLQLDPKAKKTKTGQYSTSEDVLEKVAHKNPIVGKILEYRQLKKLLSTYLTALPAAINPATGKVHTVYNQTVTATGRISSSSPNLQNIPVREDEGRGIRRAFIADDGHLFLSADYSQIELRLVADFANDETMLDAFHNDKDIHSITAAKIYHKSPEDVSADERRHAKTANFGILYGISAFGLASRLGIPRSDAKELIDNYFATFPTIRKYMSDAVEKARENGYVSTAMGRKRRLPDINSKNPVVRGYAERNAVNAPIQGAAADIIKVAMVDIFLKMREKKMKSKMIMQVHDELNFDVVAEELPEMQRIVTEGMENAYSGRVRLTASCGVATNWLDAH</sequence>
<evidence type="ECO:0000313" key="17">
    <source>
        <dbReference type="EMBL" id="QIM10892.1"/>
    </source>
</evidence>
<dbReference type="InterPro" id="IPR019760">
    <property type="entry name" value="DNA-dir_DNA_pol_A_CS"/>
</dbReference>
<evidence type="ECO:0000256" key="13">
    <source>
        <dbReference type="RuleBase" id="RU004460"/>
    </source>
</evidence>
<dbReference type="InterPro" id="IPR002421">
    <property type="entry name" value="5-3_exonuclease"/>
</dbReference>
<keyword evidence="10 13" id="KW-0234">DNA repair</keyword>
<protein>
    <recommendedName>
        <fullName evidence="3 12">DNA polymerase I</fullName>
        <ecNumber evidence="2 12">2.7.7.7</ecNumber>
    </recommendedName>
</protein>
<dbReference type="GO" id="GO:0003887">
    <property type="term" value="F:DNA-directed DNA polymerase activity"/>
    <property type="evidence" value="ECO:0007669"/>
    <property type="project" value="UniProtKB-UniRule"/>
</dbReference>
<dbReference type="SMART" id="SM00482">
    <property type="entry name" value="POLAc"/>
    <property type="match status" value="1"/>
</dbReference>
<dbReference type="Gene3D" id="3.30.70.370">
    <property type="match status" value="1"/>
</dbReference>
<evidence type="ECO:0000256" key="11">
    <source>
        <dbReference type="ARBA" id="ARBA00049244"/>
    </source>
</evidence>
<dbReference type="InterPro" id="IPR029060">
    <property type="entry name" value="PIN-like_dom_sf"/>
</dbReference>
<dbReference type="Gene3D" id="1.10.150.20">
    <property type="entry name" value="5' to 3' exonuclease, C-terminal subdomain"/>
    <property type="match status" value="2"/>
</dbReference>
<evidence type="ECO:0000256" key="2">
    <source>
        <dbReference type="ARBA" id="ARBA00012417"/>
    </source>
</evidence>
<dbReference type="FunFam" id="1.10.150.20:FF:000002">
    <property type="entry name" value="DNA polymerase I"/>
    <property type="match status" value="1"/>
</dbReference>
<evidence type="ECO:0000256" key="9">
    <source>
        <dbReference type="ARBA" id="ARBA00023125"/>
    </source>
</evidence>
<keyword evidence="13" id="KW-0269">Exonuclease</keyword>
<dbReference type="Gene3D" id="3.40.50.1010">
    <property type="entry name" value="5'-nuclease"/>
    <property type="match status" value="1"/>
</dbReference>
<feature type="coiled-coil region" evidence="14">
    <location>
        <begin position="538"/>
        <end position="572"/>
    </location>
</feature>
<dbReference type="CDD" id="cd09859">
    <property type="entry name" value="PIN_53EXO"/>
    <property type="match status" value="1"/>
</dbReference>
<gene>
    <name evidence="13" type="primary">polA</name>
    <name evidence="17" type="ORF">Muribac1_1010</name>
</gene>
<proteinExistence type="inferred from homology"/>
<dbReference type="GO" id="GO:0003677">
    <property type="term" value="F:DNA binding"/>
    <property type="evidence" value="ECO:0007669"/>
    <property type="project" value="UniProtKB-UniRule"/>
</dbReference>
<dbReference type="PANTHER" id="PTHR10133">
    <property type="entry name" value="DNA POLYMERASE I"/>
    <property type="match status" value="1"/>
</dbReference>
<feature type="domain" description="5'-3' exonuclease" evidence="15">
    <location>
        <begin position="4"/>
        <end position="265"/>
    </location>
</feature>
<comment type="similarity">
    <text evidence="1 13">Belongs to the DNA polymerase type-A family.</text>
</comment>
<dbReference type="SUPFAM" id="SSF47807">
    <property type="entry name" value="5' to 3' exonuclease, C-terminal subdomain"/>
    <property type="match status" value="1"/>
</dbReference>
<dbReference type="GO" id="GO:0006261">
    <property type="term" value="P:DNA-templated DNA replication"/>
    <property type="evidence" value="ECO:0007669"/>
    <property type="project" value="UniProtKB-UniRule"/>
</dbReference>
<keyword evidence="6 13" id="KW-0235">DNA replication</keyword>
<dbReference type="Gene3D" id="1.20.1060.10">
    <property type="entry name" value="Taq DNA Polymerase, Chain T, domain 4"/>
    <property type="match status" value="1"/>
</dbReference>
<evidence type="ECO:0000256" key="1">
    <source>
        <dbReference type="ARBA" id="ARBA00007705"/>
    </source>
</evidence>
<dbReference type="NCBIfam" id="NF004397">
    <property type="entry name" value="PRK05755.1"/>
    <property type="match status" value="1"/>
</dbReference>
<dbReference type="SMART" id="SM00475">
    <property type="entry name" value="53EXOc"/>
    <property type="match status" value="1"/>
</dbReference>
<dbReference type="PRINTS" id="PR00868">
    <property type="entry name" value="DNAPOLI"/>
</dbReference>
<dbReference type="CDD" id="cd09898">
    <property type="entry name" value="H3TH_53EXO"/>
    <property type="match status" value="1"/>
</dbReference>
<dbReference type="CDD" id="cd06140">
    <property type="entry name" value="DNA_polA_I_Bacillus_like_exo"/>
    <property type="match status" value="1"/>
</dbReference>
<dbReference type="Pfam" id="PF02739">
    <property type="entry name" value="5_3_exonuc_N"/>
    <property type="match status" value="1"/>
</dbReference>
<keyword evidence="13" id="KW-0540">Nuclease</keyword>
<dbReference type="SUPFAM" id="SSF56672">
    <property type="entry name" value="DNA/RNA polymerases"/>
    <property type="match status" value="1"/>
</dbReference>
<dbReference type="SUPFAM" id="SSF53098">
    <property type="entry name" value="Ribonuclease H-like"/>
    <property type="match status" value="1"/>
</dbReference>
<dbReference type="PANTHER" id="PTHR10133:SF27">
    <property type="entry name" value="DNA POLYMERASE NU"/>
    <property type="match status" value="1"/>
</dbReference>
<keyword evidence="14" id="KW-0175">Coiled coil</keyword>
<keyword evidence="4 13" id="KW-0808">Transferase</keyword>
<evidence type="ECO:0000256" key="3">
    <source>
        <dbReference type="ARBA" id="ARBA00020311"/>
    </source>
</evidence>
<evidence type="ECO:0000256" key="10">
    <source>
        <dbReference type="ARBA" id="ARBA00023204"/>
    </source>
</evidence>
<dbReference type="InterPro" id="IPR001098">
    <property type="entry name" value="DNA-dir_DNA_pol_A_palm_dom"/>
</dbReference>
<dbReference type="InterPro" id="IPR043502">
    <property type="entry name" value="DNA/RNA_pol_sf"/>
</dbReference>
<keyword evidence="7 13" id="KW-0227">DNA damage</keyword>
<dbReference type="InterPro" id="IPR008918">
    <property type="entry name" value="HhH2"/>
</dbReference>
<dbReference type="InterPro" id="IPR020045">
    <property type="entry name" value="DNA_polI_H3TH"/>
</dbReference>
<keyword evidence="5 13" id="KW-0548">Nucleotidyltransferase</keyword>
<keyword evidence="13" id="KW-0378">Hydrolase</keyword>
<dbReference type="InterPro" id="IPR036397">
    <property type="entry name" value="RNaseH_sf"/>
</dbReference>
<comment type="catalytic activity">
    <reaction evidence="11 13">
        <text>DNA(n) + a 2'-deoxyribonucleoside 5'-triphosphate = DNA(n+1) + diphosphate</text>
        <dbReference type="Rhea" id="RHEA:22508"/>
        <dbReference type="Rhea" id="RHEA-COMP:17339"/>
        <dbReference type="Rhea" id="RHEA-COMP:17340"/>
        <dbReference type="ChEBI" id="CHEBI:33019"/>
        <dbReference type="ChEBI" id="CHEBI:61560"/>
        <dbReference type="ChEBI" id="CHEBI:173112"/>
        <dbReference type="EC" id="2.7.7.7"/>
    </reaction>
</comment>
<dbReference type="CDD" id="cd08637">
    <property type="entry name" value="DNA_pol_A_pol_I_C"/>
    <property type="match status" value="1"/>
</dbReference>
<evidence type="ECO:0000256" key="12">
    <source>
        <dbReference type="NCBIfam" id="TIGR00593"/>
    </source>
</evidence>
<dbReference type="FunFam" id="1.10.150.20:FF:000003">
    <property type="entry name" value="DNA polymerase I"/>
    <property type="match status" value="1"/>
</dbReference>
<dbReference type="Pfam" id="PF01367">
    <property type="entry name" value="5_3_exonuc"/>
    <property type="match status" value="1"/>
</dbReference>